<organism evidence="3 4">
    <name type="scientific">Verticiella sediminum</name>
    <dbReference type="NCBI Taxonomy" id="1247510"/>
    <lineage>
        <taxon>Bacteria</taxon>
        <taxon>Pseudomonadati</taxon>
        <taxon>Pseudomonadota</taxon>
        <taxon>Betaproteobacteria</taxon>
        <taxon>Burkholderiales</taxon>
        <taxon>Alcaligenaceae</taxon>
        <taxon>Verticiella</taxon>
    </lineage>
</organism>
<dbReference type="AlphaFoldDB" id="A0A556AZD4"/>
<dbReference type="SUPFAM" id="SSF46785">
    <property type="entry name" value="Winged helix' DNA-binding domain"/>
    <property type="match status" value="1"/>
</dbReference>
<dbReference type="InterPro" id="IPR036390">
    <property type="entry name" value="WH_DNA-bd_sf"/>
</dbReference>
<gene>
    <name evidence="3" type="ORF">FOZ76_02810</name>
</gene>
<dbReference type="PANTHER" id="PTHR43252:SF7">
    <property type="entry name" value="TRANSCRIPTIONAL REGULATOR YQJI"/>
    <property type="match status" value="1"/>
</dbReference>
<evidence type="ECO:0000313" key="4">
    <source>
        <dbReference type="Proteomes" id="UP000318405"/>
    </source>
</evidence>
<dbReference type="EMBL" id="VLTJ01000005">
    <property type="protein sequence ID" value="TSH98300.1"/>
    <property type="molecule type" value="Genomic_DNA"/>
</dbReference>
<dbReference type="InterPro" id="IPR036388">
    <property type="entry name" value="WH-like_DNA-bd_sf"/>
</dbReference>
<evidence type="ECO:0000256" key="1">
    <source>
        <dbReference type="SAM" id="MobiDB-lite"/>
    </source>
</evidence>
<proteinExistence type="predicted"/>
<dbReference type="RefSeq" id="WP_143946615.1">
    <property type="nucleotide sequence ID" value="NZ_BAABMB010000004.1"/>
</dbReference>
<evidence type="ECO:0000313" key="3">
    <source>
        <dbReference type="EMBL" id="TSH98300.1"/>
    </source>
</evidence>
<keyword evidence="4" id="KW-1185">Reference proteome</keyword>
<dbReference type="Proteomes" id="UP000318405">
    <property type="component" value="Unassembled WGS sequence"/>
</dbReference>
<dbReference type="Pfam" id="PF03551">
    <property type="entry name" value="PadR"/>
    <property type="match status" value="1"/>
</dbReference>
<name>A0A556AZD4_9BURK</name>
<comment type="caution">
    <text evidence="3">The sequence shown here is derived from an EMBL/GenBank/DDBJ whole genome shotgun (WGS) entry which is preliminary data.</text>
</comment>
<accession>A0A556AZD4</accession>
<dbReference type="InterPro" id="IPR005149">
    <property type="entry name" value="Tscrpt_reg_PadR_N"/>
</dbReference>
<dbReference type="OrthoDB" id="9814826at2"/>
<feature type="domain" description="Transcription regulator PadR N-terminal" evidence="2">
    <location>
        <begin position="47"/>
        <end position="115"/>
    </location>
</feature>
<dbReference type="Gene3D" id="1.10.10.10">
    <property type="entry name" value="Winged helix-like DNA-binding domain superfamily/Winged helix DNA-binding domain"/>
    <property type="match status" value="1"/>
</dbReference>
<evidence type="ECO:0000259" key="2">
    <source>
        <dbReference type="Pfam" id="PF03551"/>
    </source>
</evidence>
<dbReference type="PANTHER" id="PTHR43252">
    <property type="entry name" value="TRANSCRIPTIONAL REGULATOR YQJI"/>
    <property type="match status" value="1"/>
</dbReference>
<protein>
    <submittedName>
        <fullName evidence="3">PadR family transcriptional regulator</fullName>
    </submittedName>
</protein>
<reference evidence="3 4" key="1">
    <citation type="submission" date="2019-07" db="EMBL/GenBank/DDBJ databases">
        <title>Qingshengfaniella alkalisoli gen. nov., sp. nov., isolated from saline soil.</title>
        <authorList>
            <person name="Xu L."/>
            <person name="Huang X.-X."/>
            <person name="Sun J.-Q."/>
        </authorList>
    </citation>
    <scope>NUCLEOTIDE SEQUENCE [LARGE SCALE GENOMIC DNA]</scope>
    <source>
        <strain evidence="3 4">DSM 27279</strain>
    </source>
</reference>
<feature type="region of interest" description="Disordered" evidence="1">
    <location>
        <begin position="1"/>
        <end position="21"/>
    </location>
</feature>
<sequence length="186" mass="20163">MEPTNPWDDKVPPGVARGLHGSLPAELRRHGGRRRLFGPGDVKLLALRCLHEAPRHGYEIIRAIGDAVGGDYSPSPGTIYPALAYLEDMGFASAAAAGEGGRKQYCITPGGEVHLVEQAEAVQRLLARLHRGREQARARGIPEIQRAMENLKTALRLRFEHDAPDAETVGRLVGVIDRAAVEIGQV</sequence>